<comment type="function">
    <text evidence="10 12">Specifically methylates the N3 position of the uracil ring of uridine 1498 (m3U1498) in 16S rRNA. Acts on the fully assembled 30S ribosomal subunit.</text>
</comment>
<evidence type="ECO:0000256" key="7">
    <source>
        <dbReference type="ARBA" id="ARBA00022603"/>
    </source>
</evidence>
<keyword evidence="8 12" id="KW-0808">Transferase</keyword>
<dbReference type="InterPro" id="IPR046886">
    <property type="entry name" value="RsmE_MTase_dom"/>
</dbReference>
<feature type="domain" description="Ribosomal RNA small subunit methyltransferase E methyltransferase" evidence="13">
    <location>
        <begin position="68"/>
        <end position="226"/>
    </location>
</feature>
<evidence type="ECO:0000256" key="6">
    <source>
        <dbReference type="ARBA" id="ARBA00022552"/>
    </source>
</evidence>
<keyword evidence="9 12" id="KW-0949">S-adenosyl-L-methionine</keyword>
<keyword evidence="7 12" id="KW-0489">Methyltransferase</keyword>
<gene>
    <name evidence="14" type="ORF">H9L01_08775</name>
</gene>
<evidence type="ECO:0000256" key="12">
    <source>
        <dbReference type="PIRNR" id="PIRNR015601"/>
    </source>
</evidence>
<dbReference type="InterPro" id="IPR029026">
    <property type="entry name" value="tRNA_m1G_MTases_N"/>
</dbReference>
<reference evidence="14 15" key="1">
    <citation type="submission" date="2020-08" db="EMBL/GenBank/DDBJ databases">
        <title>Genome sequence of Erysipelothrix inopinata DSM 15511T.</title>
        <authorList>
            <person name="Hyun D.-W."/>
            <person name="Bae J.-W."/>
        </authorList>
    </citation>
    <scope>NUCLEOTIDE SEQUENCE [LARGE SCALE GENOMIC DNA]</scope>
    <source>
        <strain evidence="14 15">DSM 15511</strain>
    </source>
</reference>
<dbReference type="Gene3D" id="3.40.1280.10">
    <property type="match status" value="1"/>
</dbReference>
<sequence>MQQFFVEKLEAPFLDSKQFQQCQKVLRMRRGDQIRIVDLEGKGILAEFVDDGASLLREIEPLTWAPKQHKLRLIASLIRTERLEWMIQKACECGVDEIILLQAERCVVRDFGKREDRKMERLNLIAKEACEQSYRQYPVSVKGIATIQDLEQFKSEQNIYADLGNHEHIVNAIDMDCKSLSVIVGPEGGFSDKERSFFNQNEWQCVSLGNQVFRAETASMFVCNMVSVCEVVR</sequence>
<evidence type="ECO:0000256" key="5">
    <source>
        <dbReference type="ARBA" id="ARBA00022490"/>
    </source>
</evidence>
<dbReference type="PANTHER" id="PTHR30027:SF3">
    <property type="entry name" value="16S RRNA (URACIL(1498)-N(3))-METHYLTRANSFERASE"/>
    <property type="match status" value="1"/>
</dbReference>
<evidence type="ECO:0000313" key="14">
    <source>
        <dbReference type="EMBL" id="QNN60455.1"/>
    </source>
</evidence>
<dbReference type="PIRSF" id="PIRSF015601">
    <property type="entry name" value="MTase_slr0722"/>
    <property type="match status" value="1"/>
</dbReference>
<proteinExistence type="inferred from homology"/>
<dbReference type="KEGG" id="eio:H9L01_08775"/>
<evidence type="ECO:0000256" key="3">
    <source>
        <dbReference type="ARBA" id="ARBA00012328"/>
    </source>
</evidence>
<evidence type="ECO:0000256" key="1">
    <source>
        <dbReference type="ARBA" id="ARBA00004496"/>
    </source>
</evidence>
<evidence type="ECO:0000313" key="15">
    <source>
        <dbReference type="Proteomes" id="UP000515928"/>
    </source>
</evidence>
<name>A0A7G9RXY0_9FIRM</name>
<evidence type="ECO:0000259" key="13">
    <source>
        <dbReference type="Pfam" id="PF04452"/>
    </source>
</evidence>
<dbReference type="Pfam" id="PF04452">
    <property type="entry name" value="Methyltrans_RNA"/>
    <property type="match status" value="1"/>
</dbReference>
<evidence type="ECO:0000256" key="2">
    <source>
        <dbReference type="ARBA" id="ARBA00005528"/>
    </source>
</evidence>
<dbReference type="EC" id="2.1.1.193" evidence="3 12"/>
<evidence type="ECO:0000256" key="11">
    <source>
        <dbReference type="ARBA" id="ARBA00047944"/>
    </source>
</evidence>
<protein>
    <recommendedName>
        <fullName evidence="4 12">Ribosomal RNA small subunit methyltransferase E</fullName>
        <ecNumber evidence="3 12">2.1.1.193</ecNumber>
    </recommendedName>
</protein>
<keyword evidence="6 12" id="KW-0698">rRNA processing</keyword>
<dbReference type="PANTHER" id="PTHR30027">
    <property type="entry name" value="RIBOSOMAL RNA SMALL SUBUNIT METHYLTRANSFERASE E"/>
    <property type="match status" value="1"/>
</dbReference>
<keyword evidence="5 12" id="KW-0963">Cytoplasm</keyword>
<dbReference type="AlphaFoldDB" id="A0A7G9RXY0"/>
<comment type="similarity">
    <text evidence="2 12">Belongs to the RNA methyltransferase RsmE family.</text>
</comment>
<evidence type="ECO:0000256" key="4">
    <source>
        <dbReference type="ARBA" id="ARBA00013673"/>
    </source>
</evidence>
<dbReference type="InterPro" id="IPR029028">
    <property type="entry name" value="Alpha/beta_knot_MTases"/>
</dbReference>
<evidence type="ECO:0000256" key="9">
    <source>
        <dbReference type="ARBA" id="ARBA00022691"/>
    </source>
</evidence>
<evidence type="ECO:0000256" key="8">
    <source>
        <dbReference type="ARBA" id="ARBA00022679"/>
    </source>
</evidence>
<dbReference type="GO" id="GO:0070042">
    <property type="term" value="F:rRNA (uridine-N3-)-methyltransferase activity"/>
    <property type="evidence" value="ECO:0007669"/>
    <property type="project" value="TreeGrafter"/>
</dbReference>
<dbReference type="GO" id="GO:0070475">
    <property type="term" value="P:rRNA base methylation"/>
    <property type="evidence" value="ECO:0007669"/>
    <property type="project" value="TreeGrafter"/>
</dbReference>
<dbReference type="NCBIfam" id="TIGR00046">
    <property type="entry name" value="RsmE family RNA methyltransferase"/>
    <property type="match status" value="1"/>
</dbReference>
<dbReference type="EMBL" id="CP060715">
    <property type="protein sequence ID" value="QNN60455.1"/>
    <property type="molecule type" value="Genomic_DNA"/>
</dbReference>
<comment type="subcellular location">
    <subcellularLocation>
        <location evidence="1 12">Cytoplasm</location>
    </subcellularLocation>
</comment>
<comment type="catalytic activity">
    <reaction evidence="11 12">
        <text>uridine(1498) in 16S rRNA + S-adenosyl-L-methionine = N(3)-methyluridine(1498) in 16S rRNA + S-adenosyl-L-homocysteine + H(+)</text>
        <dbReference type="Rhea" id="RHEA:42920"/>
        <dbReference type="Rhea" id="RHEA-COMP:10283"/>
        <dbReference type="Rhea" id="RHEA-COMP:10284"/>
        <dbReference type="ChEBI" id="CHEBI:15378"/>
        <dbReference type="ChEBI" id="CHEBI:57856"/>
        <dbReference type="ChEBI" id="CHEBI:59789"/>
        <dbReference type="ChEBI" id="CHEBI:65315"/>
        <dbReference type="ChEBI" id="CHEBI:74502"/>
        <dbReference type="EC" id="2.1.1.193"/>
    </reaction>
</comment>
<dbReference type="GO" id="GO:0005737">
    <property type="term" value="C:cytoplasm"/>
    <property type="evidence" value="ECO:0007669"/>
    <property type="project" value="UniProtKB-SubCell"/>
</dbReference>
<evidence type="ECO:0000256" key="10">
    <source>
        <dbReference type="ARBA" id="ARBA00025699"/>
    </source>
</evidence>
<dbReference type="InterPro" id="IPR006700">
    <property type="entry name" value="RsmE"/>
</dbReference>
<dbReference type="SUPFAM" id="SSF75217">
    <property type="entry name" value="alpha/beta knot"/>
    <property type="match status" value="1"/>
</dbReference>
<dbReference type="CDD" id="cd18084">
    <property type="entry name" value="RsmE-like"/>
    <property type="match status" value="1"/>
</dbReference>
<accession>A0A7G9RXY0</accession>
<dbReference type="Proteomes" id="UP000515928">
    <property type="component" value="Chromosome"/>
</dbReference>
<organism evidence="14 15">
    <name type="scientific">Erysipelothrix inopinata</name>
    <dbReference type="NCBI Taxonomy" id="225084"/>
    <lineage>
        <taxon>Bacteria</taxon>
        <taxon>Bacillati</taxon>
        <taxon>Bacillota</taxon>
        <taxon>Erysipelotrichia</taxon>
        <taxon>Erysipelotrichales</taxon>
        <taxon>Erysipelotrichaceae</taxon>
        <taxon>Erysipelothrix</taxon>
    </lineage>
</organism>
<dbReference type="RefSeq" id="WP_187533584.1">
    <property type="nucleotide sequence ID" value="NZ_CBCSHU010000004.1"/>
</dbReference>
<keyword evidence="15" id="KW-1185">Reference proteome</keyword>